<dbReference type="RefSeq" id="XP_024778387.1">
    <property type="nucleotide sequence ID" value="XM_024914039.1"/>
</dbReference>
<name>A0A2T4ANX0_TRIHA</name>
<dbReference type="EMBL" id="KZ679676">
    <property type="protein sequence ID" value="PTB58710.1"/>
    <property type="molecule type" value="Genomic_DNA"/>
</dbReference>
<proteinExistence type="predicted"/>
<dbReference type="AlphaFoldDB" id="A0A2T4ANX0"/>
<evidence type="ECO:0000313" key="1">
    <source>
        <dbReference type="EMBL" id="PTB58710.1"/>
    </source>
</evidence>
<accession>A0A2T4ANX0</accession>
<keyword evidence="2" id="KW-1185">Reference proteome</keyword>
<organism evidence="1 2">
    <name type="scientific">Trichoderma harzianum CBS 226.95</name>
    <dbReference type="NCBI Taxonomy" id="983964"/>
    <lineage>
        <taxon>Eukaryota</taxon>
        <taxon>Fungi</taxon>
        <taxon>Dikarya</taxon>
        <taxon>Ascomycota</taxon>
        <taxon>Pezizomycotina</taxon>
        <taxon>Sordariomycetes</taxon>
        <taxon>Hypocreomycetidae</taxon>
        <taxon>Hypocreales</taxon>
        <taxon>Hypocreaceae</taxon>
        <taxon>Trichoderma</taxon>
    </lineage>
</organism>
<gene>
    <name evidence="1" type="ORF">M431DRAFT_284310</name>
</gene>
<dbReference type="GeneID" id="36622604"/>
<evidence type="ECO:0000313" key="2">
    <source>
        <dbReference type="Proteomes" id="UP000241690"/>
    </source>
</evidence>
<dbReference type="Proteomes" id="UP000241690">
    <property type="component" value="Unassembled WGS sequence"/>
</dbReference>
<reference evidence="1 2" key="1">
    <citation type="submission" date="2016-07" db="EMBL/GenBank/DDBJ databases">
        <title>Multiple horizontal gene transfer events from other fungi enriched the ability of initially mycotrophic Trichoderma (Ascomycota) to feed on dead plant biomass.</title>
        <authorList>
            <consortium name="DOE Joint Genome Institute"/>
            <person name="Aerts A."/>
            <person name="Atanasova L."/>
            <person name="Chenthamara K."/>
            <person name="Zhang J."/>
            <person name="Grujic M."/>
            <person name="Henrissat B."/>
            <person name="Kuo A."/>
            <person name="Salamov A."/>
            <person name="Lipzen A."/>
            <person name="Labutti K."/>
            <person name="Barry K."/>
            <person name="Miao Y."/>
            <person name="Rahimi M.J."/>
            <person name="Shen Q."/>
            <person name="Grigoriev I.V."/>
            <person name="Kubicek C.P."/>
            <person name="Druzhinina I.S."/>
        </authorList>
    </citation>
    <scope>NUCLEOTIDE SEQUENCE [LARGE SCALE GENOMIC DNA]</scope>
    <source>
        <strain evidence="1 2">CBS 226.95</strain>
    </source>
</reference>
<sequence>MPAIHPTSQLADAAMGGYCFPFFSTLGSQVHHSFSSTESSTPGMWFPQPHQVALSKVTVCKHKALSMSLSEKDANHSAVSQL</sequence>
<protein>
    <submittedName>
        <fullName evidence="1">Uncharacterized protein</fullName>
    </submittedName>
</protein>